<evidence type="ECO:0000313" key="3">
    <source>
        <dbReference type="Proteomes" id="UP001060919"/>
    </source>
</evidence>
<dbReference type="Proteomes" id="UP001060919">
    <property type="component" value="Chromosome"/>
</dbReference>
<evidence type="ECO:0000256" key="1">
    <source>
        <dbReference type="SAM" id="MobiDB-lite"/>
    </source>
</evidence>
<gene>
    <name evidence="2" type="ORF">AsAng_0047800</name>
</gene>
<name>A0A915YJ98_9BACT</name>
<dbReference type="EMBL" id="AP026867">
    <property type="protein sequence ID" value="BDS14017.1"/>
    <property type="molecule type" value="Genomic_DNA"/>
</dbReference>
<dbReference type="AlphaFoldDB" id="A0A915YJ98"/>
<sequence>MTTKELKKDAKILIQELGLTALVFNAFIELFEKGKIAKPDVLFKKSISKIGKAAKYPFLYMVTPKQKNFFMGFDLPIGNVAIGKELMALRKSLSKTKKPKEQHAFELQIAFYEELKKLNPKAFVKGVAKFKEEIKTDEGTEVYLKPLASGLIRNKVEKDQIGNLVNTFRYTTQIGVTVLFDSQIGDEEDEDTTNDSNQQENSASAPKDNILEAFQKAIKDAKGKGADEWTKLLSQVNNHLTKATDEQQKIGLTKLKKEILLNYIKSTGVNVKDQSEVKNLLDEIVHSIQVSFTQFMIDDFKLSADFKMINTAHARFYKAVMTAQSQMNVLVKAAGMDWKADDNFERFKKPVSISLQKASKARNVFKVLAENDAKIRKLAVVRDKAGAQEKMEALLEQTKKHTQKLISFLKAS</sequence>
<feature type="compositionally biased region" description="Polar residues" evidence="1">
    <location>
        <begin position="194"/>
        <end position="204"/>
    </location>
</feature>
<dbReference type="KEGG" id="aup:AsAng_0047800"/>
<reference evidence="2" key="1">
    <citation type="submission" date="2022-09" db="EMBL/GenBank/DDBJ databases">
        <title>Aureispira anguillicida sp. nov., isolated from Leptocephalus of Japanese eel Anguilla japonica.</title>
        <authorList>
            <person name="Yuasa K."/>
            <person name="Mekata T."/>
            <person name="Ikunari K."/>
        </authorList>
    </citation>
    <scope>NUCLEOTIDE SEQUENCE</scope>
    <source>
        <strain evidence="2">EL160426</strain>
    </source>
</reference>
<proteinExistence type="predicted"/>
<accession>A0A915YJ98</accession>
<keyword evidence="3" id="KW-1185">Reference proteome</keyword>
<protein>
    <submittedName>
        <fullName evidence="2">Uncharacterized protein</fullName>
    </submittedName>
</protein>
<feature type="region of interest" description="Disordered" evidence="1">
    <location>
        <begin position="186"/>
        <end position="206"/>
    </location>
</feature>
<organism evidence="2 3">
    <name type="scientific">Aureispira anguillae</name>
    <dbReference type="NCBI Taxonomy" id="2864201"/>
    <lineage>
        <taxon>Bacteria</taxon>
        <taxon>Pseudomonadati</taxon>
        <taxon>Bacteroidota</taxon>
        <taxon>Saprospiria</taxon>
        <taxon>Saprospirales</taxon>
        <taxon>Saprospiraceae</taxon>
        <taxon>Aureispira</taxon>
    </lineage>
</organism>
<evidence type="ECO:0000313" key="2">
    <source>
        <dbReference type="EMBL" id="BDS14017.1"/>
    </source>
</evidence>